<dbReference type="Gene3D" id="3.40.50.2300">
    <property type="match status" value="1"/>
</dbReference>
<dbReference type="eggNOG" id="COG3706">
    <property type="taxonomic scope" value="Bacteria"/>
</dbReference>
<dbReference type="RefSeq" id="WP_009544699.1">
    <property type="nucleotide sequence ID" value="NC_010546.1"/>
</dbReference>
<dbReference type="OrthoDB" id="428568at2"/>
<dbReference type="PANTHER" id="PTHR45138:SF9">
    <property type="entry name" value="DIGUANYLATE CYCLASE DGCM-RELATED"/>
    <property type="match status" value="1"/>
</dbReference>
<dbReference type="Proteomes" id="UP000001203">
    <property type="component" value="Chromosome circular"/>
</dbReference>
<sequence length="685" mass="78728">MTTEHRCPLCDSPLWPHVSDGHPTWFCRHCEQEVPYSVDQTSANRVVAPQTTSISQLLTPPVPHTFTLREIWQTTVKGIAQFLEADRVLIAQMMPSGEMVVVEEWRQRPWKTLLHCHISQFVTFADIKTWQEGTIEAIADLSHGHHQTSTMMTLDSLFDVKAKIIVPIRQRDSQTGKNLWGLIIVHQCSGPRQWTASELGWLSLISTQLIMSIQQDQFYQHLSQINQKLEEIAFYDRITQIPNRHYFEHYFAQEWRRMAREKQPLSLIVCDVDFFKAYNDTFGHPQGDRCLQEVAYTLKYTLHRPGDMVARYGGEEFVAILPNTNASGAVHVAQQMQSAIKQLKVPSATQTVSEFVTISLGVASVIPSQEKSPKQLLNEADKALYEAKQKGRDQVFFQGQKEINFKPKSKPIQQTLSAIPLLENLSSRELLKSYVAYFLSRGVSVSSPTEGILPFNGLVYQYQGYHQNFVNWWQQLEQRKDYSQLYLTGDSHNFDDFLDGGCRVQECARCNLPIVTPTGHIYSLPGCTLCLKDDQYCQRQHTEDGIKSETIFRLLTITDIEQNFKTLQQWLNRNGVEAVFISDLTEINDYLLSEPFAAIMIDNHANKEIIENWVKQLHRYPSLKEVPIIALSKNAENGIPWLNRELQLEDYLLTPFNGDTLVDYLRHLSTTNLALNQSGIYWFPR</sequence>
<dbReference type="SMART" id="SM00267">
    <property type="entry name" value="GGDEF"/>
    <property type="match status" value="1"/>
</dbReference>
<evidence type="ECO:0000259" key="3">
    <source>
        <dbReference type="PROSITE" id="PS50046"/>
    </source>
</evidence>
<evidence type="ECO:0000256" key="2">
    <source>
        <dbReference type="ARBA" id="ARBA00022777"/>
    </source>
</evidence>
<dbReference type="Gene3D" id="3.30.70.270">
    <property type="match status" value="1"/>
</dbReference>
<dbReference type="SUPFAM" id="SSF55781">
    <property type="entry name" value="GAF domain-like"/>
    <property type="match status" value="1"/>
</dbReference>
<dbReference type="InterPro" id="IPR016132">
    <property type="entry name" value="Phyto_chromo_attachment"/>
</dbReference>
<dbReference type="NCBIfam" id="TIGR00254">
    <property type="entry name" value="GGDEF"/>
    <property type="match status" value="1"/>
</dbReference>
<dbReference type="InterPro" id="IPR043128">
    <property type="entry name" value="Rev_trsase/Diguanyl_cyclase"/>
</dbReference>
<dbReference type="EMBL" id="CP000806">
    <property type="protein sequence ID" value="ACB51959.1"/>
    <property type="molecule type" value="Genomic_DNA"/>
</dbReference>
<dbReference type="PROSITE" id="PS50887">
    <property type="entry name" value="GGDEF"/>
    <property type="match status" value="1"/>
</dbReference>
<dbReference type="InterPro" id="IPR029787">
    <property type="entry name" value="Nucleotide_cyclase"/>
</dbReference>
<feature type="domain" description="GGDEF" evidence="4">
    <location>
        <begin position="263"/>
        <end position="400"/>
    </location>
</feature>
<dbReference type="GO" id="GO:1902201">
    <property type="term" value="P:negative regulation of bacterial-type flagellum-dependent cell motility"/>
    <property type="evidence" value="ECO:0007669"/>
    <property type="project" value="TreeGrafter"/>
</dbReference>
<dbReference type="InterPro" id="IPR011006">
    <property type="entry name" value="CheY-like_superfamily"/>
</dbReference>
<evidence type="ECO:0000313" key="6">
    <source>
        <dbReference type="Proteomes" id="UP000001203"/>
    </source>
</evidence>
<accession>B1WSH3</accession>
<keyword evidence="2" id="KW-0418">Kinase</keyword>
<feature type="domain" description="Phytochrome chromophore attachment site" evidence="3">
    <location>
        <begin position="67"/>
        <end position="208"/>
    </location>
</feature>
<dbReference type="InterPro" id="IPR000160">
    <property type="entry name" value="GGDEF_dom"/>
</dbReference>
<dbReference type="GO" id="GO:0005886">
    <property type="term" value="C:plasma membrane"/>
    <property type="evidence" value="ECO:0007669"/>
    <property type="project" value="TreeGrafter"/>
</dbReference>
<dbReference type="CDD" id="cd01949">
    <property type="entry name" value="GGDEF"/>
    <property type="match status" value="1"/>
</dbReference>
<evidence type="ECO:0000256" key="1">
    <source>
        <dbReference type="ARBA" id="ARBA00022679"/>
    </source>
</evidence>
<proteinExistence type="predicted"/>
<dbReference type="GO" id="GO:0016301">
    <property type="term" value="F:kinase activity"/>
    <property type="evidence" value="ECO:0007669"/>
    <property type="project" value="UniProtKB-KW"/>
</dbReference>
<dbReference type="Pfam" id="PF00990">
    <property type="entry name" value="GGDEF"/>
    <property type="match status" value="1"/>
</dbReference>
<dbReference type="Gene3D" id="3.30.450.40">
    <property type="match status" value="1"/>
</dbReference>
<reference evidence="5 6" key="1">
    <citation type="journal article" date="2008" name="Proc. Natl. Acad. Sci. U.S.A.">
        <title>The genome of Cyanothece 51142, a unicellular diazotrophic cyanobacterium important in the marine nitrogen cycle.</title>
        <authorList>
            <person name="Welsh E.A."/>
            <person name="Liberton M."/>
            <person name="Stoeckel J."/>
            <person name="Loh T."/>
            <person name="Elvitigala T."/>
            <person name="Wang C."/>
            <person name="Wollam A."/>
            <person name="Fulton R.S."/>
            <person name="Clifton S.W."/>
            <person name="Jacobs J.M."/>
            <person name="Aurora R."/>
            <person name="Ghosh B.K."/>
            <person name="Sherman L.A."/>
            <person name="Smith R.D."/>
            <person name="Wilson R.K."/>
            <person name="Pakrasi H.B."/>
        </authorList>
    </citation>
    <scope>NUCLEOTIDE SEQUENCE [LARGE SCALE GENOMIC DNA]</scope>
    <source>
        <strain evidence="6">ATCC 51142 / BH68</strain>
    </source>
</reference>
<dbReference type="InterPro" id="IPR003018">
    <property type="entry name" value="GAF"/>
</dbReference>
<dbReference type="HOGENOM" id="CLU_022708_0_0_3"/>
<dbReference type="InterPro" id="IPR050469">
    <property type="entry name" value="Diguanylate_Cyclase"/>
</dbReference>
<dbReference type="GO" id="GO:0043709">
    <property type="term" value="P:cell adhesion involved in single-species biofilm formation"/>
    <property type="evidence" value="ECO:0007669"/>
    <property type="project" value="TreeGrafter"/>
</dbReference>
<evidence type="ECO:0000259" key="4">
    <source>
        <dbReference type="PROSITE" id="PS50887"/>
    </source>
</evidence>
<dbReference type="FunFam" id="3.30.70.270:FF:000001">
    <property type="entry name" value="Diguanylate cyclase domain protein"/>
    <property type="match status" value="1"/>
</dbReference>
<dbReference type="AlphaFoldDB" id="B1WSH3"/>
<dbReference type="SUPFAM" id="SSF55073">
    <property type="entry name" value="Nucleotide cyclase"/>
    <property type="match status" value="1"/>
</dbReference>
<name>B1WSH3_CROS5</name>
<keyword evidence="1" id="KW-0808">Transferase</keyword>
<dbReference type="GO" id="GO:0052621">
    <property type="term" value="F:diguanylate cyclase activity"/>
    <property type="evidence" value="ECO:0007669"/>
    <property type="project" value="TreeGrafter"/>
</dbReference>
<dbReference type="PROSITE" id="PS50046">
    <property type="entry name" value="PHYTOCHROME_2"/>
    <property type="match status" value="1"/>
</dbReference>
<dbReference type="SMART" id="SM00065">
    <property type="entry name" value="GAF"/>
    <property type="match status" value="1"/>
</dbReference>
<evidence type="ECO:0008006" key="7">
    <source>
        <dbReference type="Google" id="ProtNLM"/>
    </source>
</evidence>
<dbReference type="SUPFAM" id="SSF52172">
    <property type="entry name" value="CheY-like"/>
    <property type="match status" value="1"/>
</dbReference>
<dbReference type="STRING" id="43989.cce_2611"/>
<dbReference type="PANTHER" id="PTHR45138">
    <property type="entry name" value="REGULATORY COMPONENTS OF SENSORY TRANSDUCTION SYSTEM"/>
    <property type="match status" value="1"/>
</dbReference>
<dbReference type="KEGG" id="cyt:cce_2611"/>
<dbReference type="Pfam" id="PF01590">
    <property type="entry name" value="GAF"/>
    <property type="match status" value="1"/>
</dbReference>
<gene>
    <name evidence="5" type="ordered locus">cce_2611</name>
</gene>
<protein>
    <recommendedName>
        <fullName evidence="7">Diguanylate cyclase</fullName>
    </recommendedName>
</protein>
<keyword evidence="6" id="KW-1185">Reference proteome</keyword>
<dbReference type="InterPro" id="IPR029016">
    <property type="entry name" value="GAF-like_dom_sf"/>
</dbReference>
<evidence type="ECO:0000313" key="5">
    <source>
        <dbReference type="EMBL" id="ACB51959.1"/>
    </source>
</evidence>
<organism evidence="5 6">
    <name type="scientific">Crocosphaera subtropica (strain ATCC 51142 / BH68)</name>
    <name type="common">Cyanothece sp. (strain ATCC 51142)</name>
    <dbReference type="NCBI Taxonomy" id="43989"/>
    <lineage>
        <taxon>Bacteria</taxon>
        <taxon>Bacillati</taxon>
        <taxon>Cyanobacteriota</taxon>
        <taxon>Cyanophyceae</taxon>
        <taxon>Oscillatoriophycideae</taxon>
        <taxon>Chroococcales</taxon>
        <taxon>Aphanothecaceae</taxon>
        <taxon>Crocosphaera</taxon>
        <taxon>Crocosphaera subtropica</taxon>
    </lineage>
</organism>